<name>A0A073CJQ1_PLAA1</name>
<gene>
    <name evidence="1" type="ORF">A19Y_3110</name>
</gene>
<dbReference type="eggNOG" id="ENOG50331PV">
    <property type="taxonomic scope" value="Bacteria"/>
</dbReference>
<evidence type="ECO:0000313" key="2">
    <source>
        <dbReference type="Proteomes" id="UP000027395"/>
    </source>
</evidence>
<protein>
    <submittedName>
        <fullName evidence="1">Uncharacterized protein</fullName>
    </submittedName>
</protein>
<dbReference type="PATRIC" id="fig|388467.6.peg.3054"/>
<dbReference type="GeneID" id="77288433"/>
<dbReference type="STRING" id="388467.A19Y_3110"/>
<accession>A0A073CJQ1</accession>
<organism evidence="1 2">
    <name type="scientific">Planktothrix agardhii (strain NIVA-CYA 126/8)</name>
    <dbReference type="NCBI Taxonomy" id="388467"/>
    <lineage>
        <taxon>Bacteria</taxon>
        <taxon>Bacillati</taxon>
        <taxon>Cyanobacteriota</taxon>
        <taxon>Cyanophyceae</taxon>
        <taxon>Oscillatoriophycideae</taxon>
        <taxon>Oscillatoriales</taxon>
        <taxon>Microcoleaceae</taxon>
        <taxon>Planktothrix</taxon>
    </lineage>
</organism>
<dbReference type="HOGENOM" id="CLU_183003_1_1_3"/>
<evidence type="ECO:0000313" key="1">
    <source>
        <dbReference type="EMBL" id="KEI67938.1"/>
    </source>
</evidence>
<dbReference type="EMBL" id="CM002803">
    <property type="protein sequence ID" value="KEI67938.1"/>
    <property type="molecule type" value="Genomic_DNA"/>
</dbReference>
<dbReference type="Proteomes" id="UP000027395">
    <property type="component" value="Chromosome"/>
</dbReference>
<proteinExistence type="predicted"/>
<reference evidence="1 2" key="1">
    <citation type="journal article" date="2014" name="Appl. Environ. Microbiol.">
        <title>Elucidation of insertion elements encoded on plasmids and in vitro construction of shuttle vectors from the toxic cyanobacterium Planktothrix.</title>
        <authorList>
            <person name="Christiansen G."/>
            <person name="Goesmann A."/>
            <person name="Kurmayer R."/>
        </authorList>
    </citation>
    <scope>NUCLEOTIDE SEQUENCE [LARGE SCALE GENOMIC DNA]</scope>
    <source>
        <strain evidence="1 2">NIVA-CYA 126/8</strain>
    </source>
</reference>
<sequence>MTPTMLRQLWSLVETTQASTLVDLDDASLVQCLVKQLKKQAGINAKEADLLKDYICSRIALIRDMAEARLSGDASA</sequence>
<dbReference type="RefSeq" id="WP_026795009.1">
    <property type="nucleotide sequence ID" value="NZ_CM002803.1"/>
</dbReference>
<dbReference type="AlphaFoldDB" id="A0A073CJQ1"/>
<keyword evidence="2" id="KW-1185">Reference proteome</keyword>